<dbReference type="AlphaFoldDB" id="A0A494VZR3"/>
<dbReference type="EMBL" id="AP018664">
    <property type="protein sequence ID" value="BBD97904.1"/>
    <property type="molecule type" value="Genomic_DNA"/>
</dbReference>
<proteinExistence type="predicted"/>
<keyword evidence="1" id="KW-0732">Signal</keyword>
<name>A0A494VZR3_9SPHN</name>
<feature type="signal peptide" evidence="1">
    <location>
        <begin position="1"/>
        <end position="20"/>
    </location>
</feature>
<dbReference type="Proteomes" id="UP000279959">
    <property type="component" value="Chromosome"/>
</dbReference>
<feature type="chain" id="PRO_5019777078" evidence="1">
    <location>
        <begin position="21"/>
        <end position="167"/>
    </location>
</feature>
<gene>
    <name evidence="2" type="ORF">SAMIE_1014050</name>
</gene>
<dbReference type="KEGG" id="sami:SAMIE_1014050"/>
<reference evidence="2 3" key="1">
    <citation type="submission" date="2018-05" db="EMBL/GenBank/DDBJ databases">
        <title>Complete Genome Sequence of the Nonylphenol-Degrading Bacterium Sphingobium amiense DSM 16289T.</title>
        <authorList>
            <person name="Ootsuka M."/>
            <person name="Nishizawa T."/>
            <person name="Ohta H."/>
        </authorList>
    </citation>
    <scope>NUCLEOTIDE SEQUENCE [LARGE SCALE GENOMIC DNA]</scope>
    <source>
        <strain evidence="2 3">DSM 16289</strain>
    </source>
</reference>
<accession>A0A494VZR3</accession>
<sequence>MNFGAFFVLIIAAVSSPVSAAVPEKAGQGFHCSFQTGLTNFERLTLWYGQMGRTNVKTPQFVDSGKLFVRGGMAEGNRTTFWVSDEWPDRFTVNYFDPVFKDGFPSALLTIFNRSSDGTLFNADISHFDPKAERSQDGKITPIRTYRGLCEVKLDVTLSAFTNGAQK</sequence>
<organism evidence="2 3">
    <name type="scientific">Sphingobium amiense</name>
    <dbReference type="NCBI Taxonomy" id="135719"/>
    <lineage>
        <taxon>Bacteria</taxon>
        <taxon>Pseudomonadati</taxon>
        <taxon>Pseudomonadota</taxon>
        <taxon>Alphaproteobacteria</taxon>
        <taxon>Sphingomonadales</taxon>
        <taxon>Sphingomonadaceae</taxon>
        <taxon>Sphingobium</taxon>
    </lineage>
</organism>
<evidence type="ECO:0000313" key="3">
    <source>
        <dbReference type="Proteomes" id="UP000279959"/>
    </source>
</evidence>
<keyword evidence="3" id="KW-1185">Reference proteome</keyword>
<dbReference type="RefSeq" id="WP_066697227.1">
    <property type="nucleotide sequence ID" value="NZ_AP018664.1"/>
</dbReference>
<evidence type="ECO:0000313" key="2">
    <source>
        <dbReference type="EMBL" id="BBD97904.1"/>
    </source>
</evidence>
<evidence type="ECO:0000256" key="1">
    <source>
        <dbReference type="SAM" id="SignalP"/>
    </source>
</evidence>
<protein>
    <submittedName>
        <fullName evidence="2">Uncharacterized protein</fullName>
    </submittedName>
</protein>